<dbReference type="AlphaFoldDB" id="A0A1G7MWR0"/>
<dbReference type="RefSeq" id="WP_092153790.1">
    <property type="nucleotide sequence ID" value="NZ_FNBX01000010.1"/>
</dbReference>
<reference evidence="13" key="1">
    <citation type="submission" date="2016-10" db="EMBL/GenBank/DDBJ databases">
        <authorList>
            <person name="Varghese N."/>
            <person name="Submissions S."/>
        </authorList>
    </citation>
    <scope>NUCLEOTIDE SEQUENCE [LARGE SCALE GENOMIC DNA]</scope>
    <source>
        <strain evidence="13">KHC7</strain>
    </source>
</reference>
<evidence type="ECO:0000256" key="2">
    <source>
        <dbReference type="ARBA" id="ARBA00012052"/>
    </source>
</evidence>
<dbReference type="Pfam" id="PF08544">
    <property type="entry name" value="GHMP_kinases_C"/>
    <property type="match status" value="1"/>
</dbReference>
<dbReference type="InterPro" id="IPR013750">
    <property type="entry name" value="GHMP_kinase_C_dom"/>
</dbReference>
<dbReference type="HAMAP" id="MF_00061">
    <property type="entry name" value="IspE"/>
    <property type="match status" value="1"/>
</dbReference>
<evidence type="ECO:0000259" key="11">
    <source>
        <dbReference type="Pfam" id="PF08544"/>
    </source>
</evidence>
<feature type="domain" description="GHMP kinase C-terminal" evidence="11">
    <location>
        <begin position="225"/>
        <end position="279"/>
    </location>
</feature>
<dbReference type="NCBIfam" id="TIGR00154">
    <property type="entry name" value="ispE"/>
    <property type="match status" value="1"/>
</dbReference>
<evidence type="ECO:0000256" key="1">
    <source>
        <dbReference type="ARBA" id="ARBA00009684"/>
    </source>
</evidence>
<evidence type="ECO:0000256" key="6">
    <source>
        <dbReference type="ARBA" id="ARBA00022777"/>
    </source>
</evidence>
<evidence type="ECO:0000256" key="9">
    <source>
        <dbReference type="HAMAP-Rule" id="MF_00061"/>
    </source>
</evidence>
<evidence type="ECO:0000256" key="3">
    <source>
        <dbReference type="ARBA" id="ARBA00017473"/>
    </source>
</evidence>
<evidence type="ECO:0000313" key="12">
    <source>
        <dbReference type="EMBL" id="SDF66184.1"/>
    </source>
</evidence>
<dbReference type="Pfam" id="PF00288">
    <property type="entry name" value="GHMP_kinases_N"/>
    <property type="match status" value="1"/>
</dbReference>
<dbReference type="Proteomes" id="UP000199355">
    <property type="component" value="Unassembled WGS sequence"/>
</dbReference>
<dbReference type="InterPro" id="IPR014721">
    <property type="entry name" value="Ribsml_uS5_D2-typ_fold_subgr"/>
</dbReference>
<dbReference type="GO" id="GO:0005524">
    <property type="term" value="F:ATP binding"/>
    <property type="evidence" value="ECO:0007669"/>
    <property type="project" value="UniProtKB-UniRule"/>
</dbReference>
<evidence type="ECO:0000256" key="5">
    <source>
        <dbReference type="ARBA" id="ARBA00022741"/>
    </source>
</evidence>
<dbReference type="EC" id="2.7.1.148" evidence="2 9"/>
<feature type="binding site" evidence="9">
    <location>
        <begin position="95"/>
        <end position="105"/>
    </location>
    <ligand>
        <name>ATP</name>
        <dbReference type="ChEBI" id="CHEBI:30616"/>
    </ligand>
</feature>
<dbReference type="SUPFAM" id="SSF55060">
    <property type="entry name" value="GHMP Kinase, C-terminal domain"/>
    <property type="match status" value="1"/>
</dbReference>
<evidence type="ECO:0000313" key="13">
    <source>
        <dbReference type="Proteomes" id="UP000199355"/>
    </source>
</evidence>
<evidence type="ECO:0000256" key="4">
    <source>
        <dbReference type="ARBA" id="ARBA00022679"/>
    </source>
</evidence>
<keyword evidence="7 9" id="KW-0067">ATP-binding</keyword>
<dbReference type="InterPro" id="IPR036554">
    <property type="entry name" value="GHMP_kinase_C_sf"/>
</dbReference>
<proteinExistence type="inferred from homology"/>
<keyword evidence="9" id="KW-0414">Isoprene biosynthesis</keyword>
<feature type="active site" evidence="9">
    <location>
        <position position="9"/>
    </location>
</feature>
<dbReference type="InterPro" id="IPR006204">
    <property type="entry name" value="GHMP_kinase_N_dom"/>
</dbReference>
<feature type="active site" evidence="9">
    <location>
        <position position="137"/>
    </location>
</feature>
<feature type="domain" description="GHMP kinase N-terminal" evidence="10">
    <location>
        <begin position="65"/>
        <end position="142"/>
    </location>
</feature>
<dbReference type="Gene3D" id="3.30.230.10">
    <property type="match status" value="1"/>
</dbReference>
<dbReference type="InterPro" id="IPR020568">
    <property type="entry name" value="Ribosomal_Su5_D2-typ_SF"/>
</dbReference>
<comment type="function">
    <text evidence="9">Catalyzes the phosphorylation of the position 2 hydroxy group of 4-diphosphocytidyl-2C-methyl-D-erythritol.</text>
</comment>
<dbReference type="UniPathway" id="UPA00056">
    <property type="reaction ID" value="UER00094"/>
</dbReference>
<dbReference type="InterPro" id="IPR004424">
    <property type="entry name" value="IspE"/>
</dbReference>
<keyword evidence="5 9" id="KW-0547">Nucleotide-binding</keyword>
<evidence type="ECO:0000256" key="7">
    <source>
        <dbReference type="ARBA" id="ARBA00022840"/>
    </source>
</evidence>
<organism evidence="12 13">
    <name type="scientific">Desulfovibrio legallii</name>
    <dbReference type="NCBI Taxonomy" id="571438"/>
    <lineage>
        <taxon>Bacteria</taxon>
        <taxon>Pseudomonadati</taxon>
        <taxon>Thermodesulfobacteriota</taxon>
        <taxon>Desulfovibrionia</taxon>
        <taxon>Desulfovibrionales</taxon>
        <taxon>Desulfovibrionaceae</taxon>
        <taxon>Desulfovibrio</taxon>
    </lineage>
</organism>
<dbReference type="GO" id="GO:0016114">
    <property type="term" value="P:terpenoid biosynthetic process"/>
    <property type="evidence" value="ECO:0007669"/>
    <property type="project" value="UniProtKB-UniRule"/>
</dbReference>
<evidence type="ECO:0000259" key="10">
    <source>
        <dbReference type="Pfam" id="PF00288"/>
    </source>
</evidence>
<dbReference type="PANTHER" id="PTHR43527:SF2">
    <property type="entry name" value="4-DIPHOSPHOCYTIDYL-2-C-METHYL-D-ERYTHRITOL KINASE, CHLOROPLASTIC"/>
    <property type="match status" value="1"/>
</dbReference>
<dbReference type="OrthoDB" id="9809438at2"/>
<dbReference type="PIRSF" id="PIRSF010376">
    <property type="entry name" value="IspE"/>
    <property type="match status" value="1"/>
</dbReference>
<keyword evidence="6 9" id="KW-0418">Kinase</keyword>
<name>A0A1G7MWR0_9BACT</name>
<comment type="catalytic activity">
    <reaction evidence="9">
        <text>4-CDP-2-C-methyl-D-erythritol + ATP = 4-CDP-2-C-methyl-D-erythritol 2-phosphate + ADP + H(+)</text>
        <dbReference type="Rhea" id="RHEA:18437"/>
        <dbReference type="ChEBI" id="CHEBI:15378"/>
        <dbReference type="ChEBI" id="CHEBI:30616"/>
        <dbReference type="ChEBI" id="CHEBI:57823"/>
        <dbReference type="ChEBI" id="CHEBI:57919"/>
        <dbReference type="ChEBI" id="CHEBI:456216"/>
        <dbReference type="EC" id="2.7.1.148"/>
    </reaction>
</comment>
<gene>
    <name evidence="9" type="primary">ispE</name>
    <name evidence="12" type="ORF">SAMN05192586_11011</name>
</gene>
<dbReference type="Gene3D" id="3.30.70.890">
    <property type="entry name" value="GHMP kinase, C-terminal domain"/>
    <property type="match status" value="1"/>
</dbReference>
<dbReference type="SUPFAM" id="SSF54211">
    <property type="entry name" value="Ribosomal protein S5 domain 2-like"/>
    <property type="match status" value="1"/>
</dbReference>
<comment type="pathway">
    <text evidence="9">Isoprenoid biosynthesis; isopentenyl diphosphate biosynthesis via DXP pathway; isopentenyl diphosphate from 1-deoxy-D-xylulose 5-phosphate: step 3/6.</text>
</comment>
<keyword evidence="4 9" id="KW-0808">Transferase</keyword>
<dbReference type="EMBL" id="FNBX01000010">
    <property type="protein sequence ID" value="SDF66184.1"/>
    <property type="molecule type" value="Genomic_DNA"/>
</dbReference>
<dbReference type="GO" id="GO:0050515">
    <property type="term" value="F:4-(cytidine 5'-diphospho)-2-C-methyl-D-erythritol kinase activity"/>
    <property type="evidence" value="ECO:0007669"/>
    <property type="project" value="UniProtKB-UniRule"/>
</dbReference>
<dbReference type="STRING" id="571438.SAMN05192586_11011"/>
<comment type="similarity">
    <text evidence="1 9">Belongs to the GHMP kinase family. IspE subfamily.</text>
</comment>
<evidence type="ECO:0000256" key="8">
    <source>
        <dbReference type="ARBA" id="ARBA00032554"/>
    </source>
</evidence>
<accession>A0A1G7MWR0</accession>
<dbReference type="PANTHER" id="PTHR43527">
    <property type="entry name" value="4-DIPHOSPHOCYTIDYL-2-C-METHYL-D-ERYTHRITOL KINASE, CHLOROPLASTIC"/>
    <property type="match status" value="1"/>
</dbReference>
<sequence length="297" mass="30935">MNILVAGCKINLGLRIIGRRADGYHELDSLFCPLARPCDRLRLRVTEGRGLHVRCDAPGLNPEDNTLTRAYAAFAAATDAADLPGLEITLRKGIPLGSGLGGGSSDAAALLRWLNARAPRPLDQAALTAVGLRVGADVPFFLQPGPELKPCRVRGVGEIVEPAGAHLAGLRLVLVCPPASVSTAQAYADFDAAPKAAPAPDGPNDLTKADAGANGTFLSEARPAVDLHNDLEAVVFARHPQLGAIKAQLLRLGAFAAAMSGSGSSIIGLFQLEALVEARAAAALLQEEGWRVYAHTL</sequence>
<dbReference type="GO" id="GO:0019288">
    <property type="term" value="P:isopentenyl diphosphate biosynthetic process, methylerythritol 4-phosphate pathway"/>
    <property type="evidence" value="ECO:0007669"/>
    <property type="project" value="UniProtKB-UniRule"/>
</dbReference>
<keyword evidence="13" id="KW-1185">Reference proteome</keyword>
<protein>
    <recommendedName>
        <fullName evidence="3 9">4-diphosphocytidyl-2-C-methyl-D-erythritol kinase</fullName>
        <shortName evidence="9">CMK</shortName>
        <ecNumber evidence="2 9">2.7.1.148</ecNumber>
    </recommendedName>
    <alternativeName>
        <fullName evidence="8 9">4-(cytidine-5'-diphospho)-2-C-methyl-D-erythritol kinase</fullName>
    </alternativeName>
</protein>